<keyword evidence="9" id="KW-0411">Iron-sulfur</keyword>
<reference evidence="12" key="1">
    <citation type="submission" date="2022-09" db="EMBL/GenBank/DDBJ databases">
        <title>Culturomic study of gut microbiota in children with autism spectrum disorder.</title>
        <authorList>
            <person name="Efimov B.A."/>
            <person name="Chaplin A.V."/>
            <person name="Sokolova S.R."/>
            <person name="Pikina A.P."/>
            <person name="Korzhanova M."/>
            <person name="Belova V."/>
            <person name="Korostin D."/>
        </authorList>
    </citation>
    <scope>NUCLEOTIDE SEQUENCE</scope>
    <source>
        <strain evidence="12">ASD5510</strain>
    </source>
</reference>
<feature type="domain" description="FAD/NAD(P)-binding" evidence="11">
    <location>
        <begin position="388"/>
        <end position="639"/>
    </location>
</feature>
<dbReference type="Proteomes" id="UP001065549">
    <property type="component" value="Unassembled WGS sequence"/>
</dbReference>
<evidence type="ECO:0000256" key="5">
    <source>
        <dbReference type="ARBA" id="ARBA00022643"/>
    </source>
</evidence>
<dbReference type="PRINTS" id="PR00469">
    <property type="entry name" value="PNDRDTASEII"/>
</dbReference>
<evidence type="ECO:0000256" key="3">
    <source>
        <dbReference type="ARBA" id="ARBA00011048"/>
    </source>
</evidence>
<dbReference type="AlphaFoldDB" id="A0A9J6QU92"/>
<keyword evidence="7" id="KW-0560">Oxidoreductase</keyword>
<dbReference type="InterPro" id="IPR023753">
    <property type="entry name" value="FAD/NAD-binding_dom"/>
</dbReference>
<keyword evidence="6" id="KW-0479">Metal-binding</keyword>
<dbReference type="InterPro" id="IPR036188">
    <property type="entry name" value="FAD/NAD-bd_sf"/>
</dbReference>
<dbReference type="CDD" id="cd02803">
    <property type="entry name" value="OYE_like_FMN_family"/>
    <property type="match status" value="1"/>
</dbReference>
<dbReference type="InterPro" id="IPR001155">
    <property type="entry name" value="OxRdtase_FMN_N"/>
</dbReference>
<dbReference type="PANTHER" id="PTHR42917">
    <property type="entry name" value="2,4-DIENOYL-COA REDUCTASE"/>
    <property type="match status" value="1"/>
</dbReference>
<dbReference type="Gene3D" id="3.20.20.70">
    <property type="entry name" value="Aldolase class I"/>
    <property type="match status" value="1"/>
</dbReference>
<evidence type="ECO:0000313" key="12">
    <source>
        <dbReference type="EMBL" id="MCU7377182.1"/>
    </source>
</evidence>
<dbReference type="Gene3D" id="3.50.50.60">
    <property type="entry name" value="FAD/NAD(P)-binding domain"/>
    <property type="match status" value="1"/>
</dbReference>
<dbReference type="GO" id="GO:0010181">
    <property type="term" value="F:FMN binding"/>
    <property type="evidence" value="ECO:0007669"/>
    <property type="project" value="InterPro"/>
</dbReference>
<evidence type="ECO:0000256" key="8">
    <source>
        <dbReference type="ARBA" id="ARBA00023004"/>
    </source>
</evidence>
<dbReference type="Pfam" id="PF07992">
    <property type="entry name" value="Pyr_redox_2"/>
    <property type="match status" value="1"/>
</dbReference>
<dbReference type="GO" id="GO:0051536">
    <property type="term" value="F:iron-sulfur cluster binding"/>
    <property type="evidence" value="ECO:0007669"/>
    <property type="project" value="UniProtKB-KW"/>
</dbReference>
<dbReference type="SUPFAM" id="SSF51905">
    <property type="entry name" value="FAD/NAD(P)-binding domain"/>
    <property type="match status" value="1"/>
</dbReference>
<comment type="similarity">
    <text evidence="3">In the N-terminal section; belongs to the NADH:flavin oxidoreductase/NADH oxidase family.</text>
</comment>
<evidence type="ECO:0000259" key="10">
    <source>
        <dbReference type="Pfam" id="PF00724"/>
    </source>
</evidence>
<dbReference type="Pfam" id="PF00724">
    <property type="entry name" value="Oxidored_FMN"/>
    <property type="match status" value="1"/>
</dbReference>
<evidence type="ECO:0000256" key="7">
    <source>
        <dbReference type="ARBA" id="ARBA00023002"/>
    </source>
</evidence>
<dbReference type="InterPro" id="IPR013785">
    <property type="entry name" value="Aldolase_TIM"/>
</dbReference>
<keyword evidence="13" id="KW-1185">Reference proteome</keyword>
<evidence type="ECO:0000256" key="1">
    <source>
        <dbReference type="ARBA" id="ARBA00001917"/>
    </source>
</evidence>
<evidence type="ECO:0000259" key="11">
    <source>
        <dbReference type="Pfam" id="PF07992"/>
    </source>
</evidence>
<dbReference type="InterPro" id="IPR051793">
    <property type="entry name" value="NADH:flavin_oxidoreductase"/>
</dbReference>
<accession>A0A9J6QU92</accession>
<dbReference type="Gene3D" id="3.40.50.720">
    <property type="entry name" value="NAD(P)-binding Rossmann-like Domain"/>
    <property type="match status" value="1"/>
</dbReference>
<proteinExistence type="inferred from homology"/>
<protein>
    <submittedName>
        <fullName evidence="12">FAD-dependent oxidoreductase</fullName>
    </submittedName>
</protein>
<dbReference type="SUPFAM" id="SSF51395">
    <property type="entry name" value="FMN-linked oxidoreductases"/>
    <property type="match status" value="1"/>
</dbReference>
<name>A0A9J6QU92_9FIRM</name>
<dbReference type="RefSeq" id="WP_269478345.1">
    <property type="nucleotide sequence ID" value="NZ_JAOSHN010000001.1"/>
</dbReference>
<keyword evidence="5" id="KW-0288">FMN</keyword>
<evidence type="ECO:0000256" key="9">
    <source>
        <dbReference type="ARBA" id="ARBA00023014"/>
    </source>
</evidence>
<dbReference type="PANTHER" id="PTHR42917:SF2">
    <property type="entry name" value="2,4-DIENOYL-COA REDUCTASE [(2E)-ENOYL-COA-PRODUCING]"/>
    <property type="match status" value="1"/>
</dbReference>
<evidence type="ECO:0000256" key="2">
    <source>
        <dbReference type="ARBA" id="ARBA00001966"/>
    </source>
</evidence>
<dbReference type="EMBL" id="JAOSHN010000001">
    <property type="protein sequence ID" value="MCU7377182.1"/>
    <property type="molecule type" value="Genomic_DNA"/>
</dbReference>
<feature type="domain" description="NADH:flavin oxidoreductase/NADH oxidase N-terminal" evidence="10">
    <location>
        <begin position="10"/>
        <end position="342"/>
    </location>
</feature>
<evidence type="ECO:0000256" key="4">
    <source>
        <dbReference type="ARBA" id="ARBA00022630"/>
    </source>
</evidence>
<comment type="cofactor">
    <cofactor evidence="2">
        <name>[4Fe-4S] cluster</name>
        <dbReference type="ChEBI" id="CHEBI:49883"/>
    </cofactor>
</comment>
<comment type="cofactor">
    <cofactor evidence="1">
        <name>FMN</name>
        <dbReference type="ChEBI" id="CHEBI:58210"/>
    </cofactor>
</comment>
<keyword evidence="8" id="KW-0408">Iron</keyword>
<comment type="caution">
    <text evidence="12">The sequence shown here is derived from an EMBL/GenBank/DDBJ whole genome shotgun (WGS) entry which is preliminary data.</text>
</comment>
<evidence type="ECO:0000313" key="13">
    <source>
        <dbReference type="Proteomes" id="UP001065549"/>
    </source>
</evidence>
<organism evidence="12 13">
    <name type="scientific">Hominibacterium faecale</name>
    <dbReference type="NCBI Taxonomy" id="2839743"/>
    <lineage>
        <taxon>Bacteria</taxon>
        <taxon>Bacillati</taxon>
        <taxon>Bacillota</taxon>
        <taxon>Clostridia</taxon>
        <taxon>Peptostreptococcales</taxon>
        <taxon>Anaerovoracaceae</taxon>
        <taxon>Hominibacterium</taxon>
    </lineage>
</organism>
<sequence length="646" mass="70115">MKDYKLKFPKLFEPLKVGNVVYRNRLFASPSMMSQVIDGGKPTDALIGYYREKAKGGAAQVTVGDTPVDQEHALAFPGLCLIKPNMPFLAELAFNIEAYGAVPSFELNHAGWMANPELSGSSPISSISFMRGDGVQVIQMDEDMMKRVADNFAKSAAFIKKCGFKAAVLHGGHGWLLAQFLSPMVNRRTDEYGGNEENRARFPKMVIDAVRKAVGKDFILEYRISGTEYDPAGLTLNETIPFVRSIQDKIDLVHVSGGIDTRLDLTLKAHPGIFQEHGCNVFLAEAMKKSVDIPVVTVGAISSPQMAEEVLAAEKADVVAMCRALIADPYFPVKARRNLDDEISPCTRCLHCRGHMDTHKHFSCSVNPRTGRENRYPAEVPSAPKSKRIVVLGGGPAGMKAAINAKKRGHEVILADNRAKLGGQLNFTDFDAHKSDLRAQKNHLAYMVQKLGVDIRLNTQADRAYISGLKPDVLFVAAGAVPIIPKIKGINGSKVMGAIDTYYKMEKVGAKVVIIGGGLVGVETALFLADKGKDVTIIEMTSTAFADANRLHAEEIRLAVKEHNVKILTETACISINGEGVIVETGGERKLIKADTVVYSVGMQSNTAAYAELYDAAPEVYRIGDCAKVGTTGTAIQQAYVQSLEV</sequence>
<gene>
    <name evidence="12" type="ORF">OBO34_02305</name>
</gene>
<keyword evidence="4" id="KW-0285">Flavoprotein</keyword>
<dbReference type="GO" id="GO:0016491">
    <property type="term" value="F:oxidoreductase activity"/>
    <property type="evidence" value="ECO:0007669"/>
    <property type="project" value="UniProtKB-KW"/>
</dbReference>
<dbReference type="GO" id="GO:0046872">
    <property type="term" value="F:metal ion binding"/>
    <property type="evidence" value="ECO:0007669"/>
    <property type="project" value="UniProtKB-KW"/>
</dbReference>
<dbReference type="PRINTS" id="PR00368">
    <property type="entry name" value="FADPNR"/>
</dbReference>
<evidence type="ECO:0000256" key="6">
    <source>
        <dbReference type="ARBA" id="ARBA00022723"/>
    </source>
</evidence>